<dbReference type="EMBL" id="DXFT01000056">
    <property type="protein sequence ID" value="HIX03021.1"/>
    <property type="molecule type" value="Genomic_DNA"/>
</dbReference>
<protein>
    <submittedName>
        <fullName evidence="3">Class I SAM-dependent methyltransferase</fullName>
    </submittedName>
</protein>
<dbReference type="AlphaFoldDB" id="A0A9D1UYV1"/>
<dbReference type="Pfam" id="PF22013">
    <property type="entry name" value="PG_1098_Fer"/>
    <property type="match status" value="1"/>
</dbReference>
<dbReference type="Pfam" id="PF18096">
    <property type="entry name" value="Thump_like"/>
    <property type="match status" value="1"/>
</dbReference>
<dbReference type="SUPFAM" id="SSF53335">
    <property type="entry name" value="S-adenosyl-L-methionine-dependent methyltransferases"/>
    <property type="match status" value="1"/>
</dbReference>
<evidence type="ECO:0000313" key="3">
    <source>
        <dbReference type="EMBL" id="HIX03021.1"/>
    </source>
</evidence>
<dbReference type="CDD" id="cd02440">
    <property type="entry name" value="AdoMet_MTases"/>
    <property type="match status" value="1"/>
</dbReference>
<dbReference type="InterPro" id="IPR029063">
    <property type="entry name" value="SAM-dependent_MTases_sf"/>
</dbReference>
<dbReference type="InterPro" id="IPR041497">
    <property type="entry name" value="Thump-like"/>
</dbReference>
<reference evidence="3" key="1">
    <citation type="journal article" date="2021" name="PeerJ">
        <title>Extensive microbial diversity within the chicken gut microbiome revealed by metagenomics and culture.</title>
        <authorList>
            <person name="Gilroy R."/>
            <person name="Ravi A."/>
            <person name="Getino M."/>
            <person name="Pursley I."/>
            <person name="Horton D.L."/>
            <person name="Alikhan N.F."/>
            <person name="Baker D."/>
            <person name="Gharbi K."/>
            <person name="Hall N."/>
            <person name="Watson M."/>
            <person name="Adriaenssens E.M."/>
            <person name="Foster-Nyarko E."/>
            <person name="Jarju S."/>
            <person name="Secka A."/>
            <person name="Antonio M."/>
            <person name="Oren A."/>
            <person name="Chaudhuri R.R."/>
            <person name="La Ragione R."/>
            <person name="Hildebrand F."/>
            <person name="Pallen M.J."/>
        </authorList>
    </citation>
    <scope>NUCLEOTIDE SEQUENCE</scope>
    <source>
        <strain evidence="3">23274</strain>
    </source>
</reference>
<comment type="caution">
    <text evidence="3">The sequence shown here is derived from an EMBL/GenBank/DDBJ whole genome shotgun (WGS) entry which is preliminary data.</text>
</comment>
<gene>
    <name evidence="3" type="ORF">H9863_02745</name>
</gene>
<organism evidence="3 4">
    <name type="scientific">Candidatus Odoribacter faecigallinarum</name>
    <dbReference type="NCBI Taxonomy" id="2838706"/>
    <lineage>
        <taxon>Bacteria</taxon>
        <taxon>Pseudomonadati</taxon>
        <taxon>Bacteroidota</taxon>
        <taxon>Bacteroidia</taxon>
        <taxon>Bacteroidales</taxon>
        <taxon>Odoribacteraceae</taxon>
        <taxon>Odoribacter</taxon>
    </lineage>
</organism>
<accession>A0A9D1UYV1</accession>
<feature type="domain" description="PG-1098 ferredoxin-like" evidence="2">
    <location>
        <begin position="281"/>
        <end position="324"/>
    </location>
</feature>
<evidence type="ECO:0000259" key="1">
    <source>
        <dbReference type="Pfam" id="PF18096"/>
    </source>
</evidence>
<reference evidence="3" key="2">
    <citation type="submission" date="2021-04" db="EMBL/GenBank/DDBJ databases">
        <authorList>
            <person name="Gilroy R."/>
        </authorList>
    </citation>
    <scope>NUCLEOTIDE SEQUENCE</scope>
    <source>
        <strain evidence="3">23274</strain>
    </source>
</reference>
<proteinExistence type="predicted"/>
<keyword evidence="3" id="KW-0808">Transferase</keyword>
<dbReference type="PANTHER" id="PTHR14741:SF32">
    <property type="entry name" value="TRIMETHYLGUANOSINE SYNTHASE"/>
    <property type="match status" value="1"/>
</dbReference>
<dbReference type="Gene3D" id="1.10.10.1110">
    <property type="entry name" value="Methyltransferase PG1098, N-terminal domain"/>
    <property type="match status" value="1"/>
</dbReference>
<evidence type="ECO:0000259" key="2">
    <source>
        <dbReference type="Pfam" id="PF22013"/>
    </source>
</evidence>
<feature type="domain" description="THUMP-like" evidence="1">
    <location>
        <begin position="325"/>
        <end position="396"/>
    </location>
</feature>
<name>A0A9D1UYV1_9BACT</name>
<dbReference type="GO" id="GO:0032259">
    <property type="term" value="P:methylation"/>
    <property type="evidence" value="ECO:0007669"/>
    <property type="project" value="UniProtKB-KW"/>
</dbReference>
<keyword evidence="3" id="KW-0489">Methyltransferase</keyword>
<evidence type="ECO:0000313" key="4">
    <source>
        <dbReference type="Proteomes" id="UP000824202"/>
    </source>
</evidence>
<dbReference type="InterPro" id="IPR054168">
    <property type="entry name" value="PG_1098_Fer"/>
</dbReference>
<dbReference type="PANTHER" id="PTHR14741">
    <property type="entry name" value="S-ADENOSYLMETHIONINE-DEPENDENT METHYLTRANSFERASE RELATED"/>
    <property type="match status" value="1"/>
</dbReference>
<dbReference type="Proteomes" id="UP000824202">
    <property type="component" value="Unassembled WGS sequence"/>
</dbReference>
<sequence length="397" mass="44620">MQTLTPALKAFIASHTAEEAEKLLLAAARYPGIDIPFAVEQLTARRQVRDKLPAWHANHDIIYPSRLAAEQCSSEATARYKQHLLRGTSCCDLTGGLGADAFYFAAAIPEVTYIERNPEYCEAARHNFAVLHADNIRVRQADVRDIAAQLHAGTCYIDPARRSEGNKRLFALEDCEPDILQLKTTLLQRCERLIVKISPMADIAETLRLLPETREIHIVETRNECKELLFVLEQHPAPLPPGEVPLHAATLSPGTPPETFTFTLQEEREALLETTERVGSYLYEPHAALLKSGAFKTLALRYGLRKLHRHSHLYTSDTLRADFPGRKFRTEACLEFSGKLLKHISRDIPQANLTTRNFPLSVAELRRRSRIREGGDTYLFATTLANGQKAIILCHKA</sequence>
<dbReference type="GO" id="GO:0008168">
    <property type="term" value="F:methyltransferase activity"/>
    <property type="evidence" value="ECO:0007669"/>
    <property type="project" value="UniProtKB-KW"/>
</dbReference>
<dbReference type="Gene3D" id="3.40.50.150">
    <property type="entry name" value="Vaccinia Virus protein VP39"/>
    <property type="match status" value="1"/>
</dbReference>